<feature type="region of interest" description="Disordered" evidence="1">
    <location>
        <begin position="1"/>
        <end position="30"/>
    </location>
</feature>
<dbReference type="Proteomes" id="UP000019146">
    <property type="component" value="Chromosome 1"/>
</dbReference>
<accession>A0A0P0R4X8</accession>
<protein>
    <submittedName>
        <fullName evidence="2">Uncharacterized protein</fullName>
    </submittedName>
</protein>
<proteinExistence type="predicted"/>
<evidence type="ECO:0000313" key="2">
    <source>
        <dbReference type="EMBL" id="ALL62820.1"/>
    </source>
</evidence>
<gene>
    <name evidence="2" type="ORF">K788_0005879</name>
</gene>
<name>A0A0P0R4X8_9BURK</name>
<organism evidence="2 3">
    <name type="scientific">Paraburkholderia caribensis MBA4</name>
    <dbReference type="NCBI Taxonomy" id="1323664"/>
    <lineage>
        <taxon>Bacteria</taxon>
        <taxon>Pseudomonadati</taxon>
        <taxon>Pseudomonadota</taxon>
        <taxon>Betaproteobacteria</taxon>
        <taxon>Burkholderiales</taxon>
        <taxon>Burkholderiaceae</taxon>
        <taxon>Paraburkholderia</taxon>
    </lineage>
</organism>
<dbReference type="KEGG" id="bcai:K788_0005879"/>
<reference evidence="2 3" key="1">
    <citation type="journal article" date="2014" name="Genome Announc.">
        <title>Draft Genome Sequence of the Haloacid-Degrading Burkholderia caribensis Strain MBA4.</title>
        <authorList>
            <person name="Pan Y."/>
            <person name="Kong K.F."/>
            <person name="Tsang J.S."/>
        </authorList>
    </citation>
    <scope>NUCLEOTIDE SEQUENCE [LARGE SCALE GENOMIC DNA]</scope>
    <source>
        <strain evidence="2 3">MBA4</strain>
    </source>
</reference>
<evidence type="ECO:0000313" key="3">
    <source>
        <dbReference type="Proteomes" id="UP000019146"/>
    </source>
</evidence>
<dbReference type="EMBL" id="CP012746">
    <property type="protein sequence ID" value="ALL62820.1"/>
    <property type="molecule type" value="Genomic_DNA"/>
</dbReference>
<sequence>MGKEIKQGIQQGHLPRNGRHSQKDTTADVKKVKATSYLGRYSTRTVPSVCNKKGNCCAASTACR</sequence>
<feature type="compositionally biased region" description="Basic and acidic residues" evidence="1">
    <location>
        <begin position="21"/>
        <end position="30"/>
    </location>
</feature>
<evidence type="ECO:0000256" key="1">
    <source>
        <dbReference type="SAM" id="MobiDB-lite"/>
    </source>
</evidence>
<dbReference type="AlphaFoldDB" id="A0A0P0R4X8"/>